<dbReference type="Proteomes" id="UP000265520">
    <property type="component" value="Unassembled WGS sequence"/>
</dbReference>
<comment type="caution">
    <text evidence="1">The sequence shown here is derived from an EMBL/GenBank/DDBJ whole genome shotgun (WGS) entry which is preliminary data.</text>
</comment>
<keyword evidence="2" id="KW-1185">Reference proteome</keyword>
<accession>A0A392R288</accession>
<name>A0A392R288_9FABA</name>
<proteinExistence type="predicted"/>
<sequence length="47" mass="5467">MAPYEALYGRRCLTPLCWYQDGESMTVGPGMVQQTTDKVKQIRERMK</sequence>
<feature type="non-terminal residue" evidence="1">
    <location>
        <position position="47"/>
    </location>
</feature>
<dbReference type="EMBL" id="LXQA010177808">
    <property type="protein sequence ID" value="MCI30202.1"/>
    <property type="molecule type" value="Genomic_DNA"/>
</dbReference>
<organism evidence="1 2">
    <name type="scientific">Trifolium medium</name>
    <dbReference type="NCBI Taxonomy" id="97028"/>
    <lineage>
        <taxon>Eukaryota</taxon>
        <taxon>Viridiplantae</taxon>
        <taxon>Streptophyta</taxon>
        <taxon>Embryophyta</taxon>
        <taxon>Tracheophyta</taxon>
        <taxon>Spermatophyta</taxon>
        <taxon>Magnoliopsida</taxon>
        <taxon>eudicotyledons</taxon>
        <taxon>Gunneridae</taxon>
        <taxon>Pentapetalae</taxon>
        <taxon>rosids</taxon>
        <taxon>fabids</taxon>
        <taxon>Fabales</taxon>
        <taxon>Fabaceae</taxon>
        <taxon>Papilionoideae</taxon>
        <taxon>50 kb inversion clade</taxon>
        <taxon>NPAAA clade</taxon>
        <taxon>Hologalegina</taxon>
        <taxon>IRL clade</taxon>
        <taxon>Trifolieae</taxon>
        <taxon>Trifolium</taxon>
    </lineage>
</organism>
<protein>
    <submittedName>
        <fullName evidence="1">Uncharacterized protein</fullName>
    </submittedName>
</protein>
<evidence type="ECO:0000313" key="2">
    <source>
        <dbReference type="Proteomes" id="UP000265520"/>
    </source>
</evidence>
<dbReference type="AlphaFoldDB" id="A0A392R288"/>
<evidence type="ECO:0000313" key="1">
    <source>
        <dbReference type="EMBL" id="MCI30202.1"/>
    </source>
</evidence>
<reference evidence="1 2" key="1">
    <citation type="journal article" date="2018" name="Front. Plant Sci.">
        <title>Red Clover (Trifolium pratense) and Zigzag Clover (T. medium) - A Picture of Genomic Similarities and Differences.</title>
        <authorList>
            <person name="Dluhosova J."/>
            <person name="Istvanek J."/>
            <person name="Nedelnik J."/>
            <person name="Repkova J."/>
        </authorList>
    </citation>
    <scope>NUCLEOTIDE SEQUENCE [LARGE SCALE GENOMIC DNA]</scope>
    <source>
        <strain evidence="2">cv. 10/8</strain>
        <tissue evidence="1">Leaf</tissue>
    </source>
</reference>